<feature type="transmembrane region" description="Helical" evidence="1">
    <location>
        <begin position="142"/>
        <end position="162"/>
    </location>
</feature>
<accession>A0ABX8CWR0</accession>
<protein>
    <recommendedName>
        <fullName evidence="4">DUF1109 domain-containing protein</fullName>
    </recommendedName>
</protein>
<gene>
    <name evidence="2" type="ORF">KHQ06_15555</name>
</gene>
<feature type="transmembrane region" description="Helical" evidence="1">
    <location>
        <begin position="174"/>
        <end position="193"/>
    </location>
</feature>
<sequence length="238" mass="24943">MTTVAAVSDAVWMNNAVPLLAALSAIAATIARLPRWRSAESRPFTIAMALLALWAVLRTPAINGSADELALPSGHFEGFAGLVADLALVGAGALIGVTVADLWSRPLLKRAFYVGLVALAAALLLTYDPLHPSYLTIETHKWILALAGIAVNGAVVAAAVLSQRTAPPPFRLPLSLFMFAGLSGVTLAVMRVVTLLRPAGPQVHSWSPIVSVPIFGFALGSLLASVRLRQQELGDLEA</sequence>
<evidence type="ECO:0008006" key="4">
    <source>
        <dbReference type="Google" id="ProtNLM"/>
    </source>
</evidence>
<feature type="transmembrane region" description="Helical" evidence="1">
    <location>
        <begin position="82"/>
        <end position="104"/>
    </location>
</feature>
<keyword evidence="1" id="KW-1133">Transmembrane helix</keyword>
<keyword evidence="1" id="KW-0812">Transmembrane</keyword>
<name>A0ABX8CWR0_9NOCA</name>
<feature type="transmembrane region" description="Helical" evidence="1">
    <location>
        <begin position="111"/>
        <end position="130"/>
    </location>
</feature>
<keyword evidence="3" id="KW-1185">Reference proteome</keyword>
<feature type="transmembrane region" description="Helical" evidence="1">
    <location>
        <begin position="12"/>
        <end position="31"/>
    </location>
</feature>
<reference evidence="2 3" key="1">
    <citation type="submission" date="2021-04" db="EMBL/GenBank/DDBJ databases">
        <title>Nocardia tengchongensis.</title>
        <authorList>
            <person name="Zhuang k."/>
            <person name="Ran Y."/>
            <person name="Li W."/>
        </authorList>
    </citation>
    <scope>NUCLEOTIDE SEQUENCE [LARGE SCALE GENOMIC DNA]</scope>
    <source>
        <strain evidence="2 3">CFH S0057</strain>
    </source>
</reference>
<proteinExistence type="predicted"/>
<keyword evidence="1" id="KW-0472">Membrane</keyword>
<evidence type="ECO:0000313" key="2">
    <source>
        <dbReference type="EMBL" id="QVI24072.1"/>
    </source>
</evidence>
<evidence type="ECO:0000256" key="1">
    <source>
        <dbReference type="SAM" id="Phobius"/>
    </source>
</evidence>
<dbReference type="Proteomes" id="UP000683310">
    <property type="component" value="Chromosome"/>
</dbReference>
<evidence type="ECO:0000313" key="3">
    <source>
        <dbReference type="Proteomes" id="UP000683310"/>
    </source>
</evidence>
<feature type="transmembrane region" description="Helical" evidence="1">
    <location>
        <begin position="43"/>
        <end position="62"/>
    </location>
</feature>
<feature type="transmembrane region" description="Helical" evidence="1">
    <location>
        <begin position="205"/>
        <end position="226"/>
    </location>
</feature>
<dbReference type="EMBL" id="CP074371">
    <property type="protein sequence ID" value="QVI24072.1"/>
    <property type="molecule type" value="Genomic_DNA"/>
</dbReference>
<organism evidence="2 3">
    <name type="scientific">Nocardia tengchongensis</name>
    <dbReference type="NCBI Taxonomy" id="2055889"/>
    <lineage>
        <taxon>Bacteria</taxon>
        <taxon>Bacillati</taxon>
        <taxon>Actinomycetota</taxon>
        <taxon>Actinomycetes</taxon>
        <taxon>Mycobacteriales</taxon>
        <taxon>Nocardiaceae</taxon>
        <taxon>Nocardia</taxon>
    </lineage>
</organism>
<dbReference type="RefSeq" id="WP_213560136.1">
    <property type="nucleotide sequence ID" value="NZ_JBHZDI010000066.1"/>
</dbReference>